<evidence type="ECO:0000256" key="4">
    <source>
        <dbReference type="SAM" id="MobiDB-lite"/>
    </source>
</evidence>
<dbReference type="PROSITE" id="PS51077">
    <property type="entry name" value="HTH_ICLR"/>
    <property type="match status" value="1"/>
</dbReference>
<proteinExistence type="predicted"/>
<gene>
    <name evidence="7" type="ORF">GCM10011611_58390</name>
</gene>
<feature type="domain" description="HTH iclR-type" evidence="5">
    <location>
        <begin position="27"/>
        <end position="89"/>
    </location>
</feature>
<evidence type="ECO:0000256" key="1">
    <source>
        <dbReference type="ARBA" id="ARBA00023015"/>
    </source>
</evidence>
<dbReference type="PROSITE" id="PS51078">
    <property type="entry name" value="ICLR_ED"/>
    <property type="match status" value="1"/>
</dbReference>
<dbReference type="SUPFAM" id="SSF55781">
    <property type="entry name" value="GAF domain-like"/>
    <property type="match status" value="1"/>
</dbReference>
<dbReference type="Pfam" id="PF01614">
    <property type="entry name" value="IclR_C"/>
    <property type="match status" value="1"/>
</dbReference>
<dbReference type="Proteomes" id="UP000646365">
    <property type="component" value="Unassembled WGS sequence"/>
</dbReference>
<dbReference type="InterPro" id="IPR036388">
    <property type="entry name" value="WH-like_DNA-bd_sf"/>
</dbReference>
<dbReference type="SMART" id="SM00346">
    <property type="entry name" value="HTH_ICLR"/>
    <property type="match status" value="1"/>
</dbReference>
<dbReference type="PANTHER" id="PTHR30136:SF34">
    <property type="entry name" value="TRANSCRIPTIONAL REGULATOR"/>
    <property type="match status" value="1"/>
</dbReference>
<reference evidence="7" key="1">
    <citation type="journal article" date="2014" name="Int. J. Syst. Evol. Microbiol.">
        <title>Complete genome sequence of Corynebacterium casei LMG S-19264T (=DSM 44701T), isolated from a smear-ripened cheese.</title>
        <authorList>
            <consortium name="US DOE Joint Genome Institute (JGI-PGF)"/>
            <person name="Walter F."/>
            <person name="Albersmeier A."/>
            <person name="Kalinowski J."/>
            <person name="Ruckert C."/>
        </authorList>
    </citation>
    <scope>NUCLEOTIDE SEQUENCE</scope>
    <source>
        <strain evidence="7">CGMCC 1.15725</strain>
    </source>
</reference>
<dbReference type="SUPFAM" id="SSF46785">
    <property type="entry name" value="Winged helix' DNA-binding domain"/>
    <property type="match status" value="1"/>
</dbReference>
<feature type="region of interest" description="Disordered" evidence="4">
    <location>
        <begin position="1"/>
        <end position="22"/>
    </location>
</feature>
<dbReference type="AlphaFoldDB" id="A0A8J2Z0E3"/>
<keyword evidence="1" id="KW-0805">Transcription regulation</keyword>
<evidence type="ECO:0000256" key="3">
    <source>
        <dbReference type="ARBA" id="ARBA00023163"/>
    </source>
</evidence>
<dbReference type="Gene3D" id="1.10.10.10">
    <property type="entry name" value="Winged helix-like DNA-binding domain superfamily/Winged helix DNA-binding domain"/>
    <property type="match status" value="1"/>
</dbReference>
<dbReference type="InterPro" id="IPR014757">
    <property type="entry name" value="Tscrpt_reg_IclR_C"/>
</dbReference>
<protein>
    <submittedName>
        <fullName evidence="7">IclR family transcriptional regulator</fullName>
    </submittedName>
</protein>
<reference evidence="7" key="2">
    <citation type="submission" date="2020-09" db="EMBL/GenBank/DDBJ databases">
        <authorList>
            <person name="Sun Q."/>
            <person name="Zhou Y."/>
        </authorList>
    </citation>
    <scope>NUCLEOTIDE SEQUENCE</scope>
    <source>
        <strain evidence="7">CGMCC 1.15725</strain>
    </source>
</reference>
<dbReference type="InterPro" id="IPR050707">
    <property type="entry name" value="HTH_MetabolicPath_Reg"/>
</dbReference>
<dbReference type="InterPro" id="IPR029016">
    <property type="entry name" value="GAF-like_dom_sf"/>
</dbReference>
<dbReference type="InterPro" id="IPR036390">
    <property type="entry name" value="WH_DNA-bd_sf"/>
</dbReference>
<sequence>MDPHEKAHEVAKAPDKSKGRERSSLFIGSTAKTFQVLHVFEGPQRAMTLADIARAAELDRSATQRIVHTLVELGYVRRVAGTLTYALTSKVLNFSYSYIRANELIEKASPYLLEISRSLGETTNLHELDGPEIVFVARFPGQHLFNVDIVVGSRLPAFFTASGTAILSRLSVEEREGLLRQTRLEAITPFTQLDPATLMKRVETAAQTGYAAVANETVMGDVSVAAAITDEHGRAVAAINISVPTTRWTLERASAELAQHVQVAATSISKNKFGSFGR</sequence>
<dbReference type="InterPro" id="IPR005471">
    <property type="entry name" value="Tscrpt_reg_IclR_N"/>
</dbReference>
<feature type="domain" description="IclR-ED" evidence="6">
    <location>
        <begin position="90"/>
        <end position="274"/>
    </location>
</feature>
<dbReference type="GO" id="GO:0003700">
    <property type="term" value="F:DNA-binding transcription factor activity"/>
    <property type="evidence" value="ECO:0007669"/>
    <property type="project" value="TreeGrafter"/>
</dbReference>
<dbReference type="Gene3D" id="3.30.450.40">
    <property type="match status" value="1"/>
</dbReference>
<dbReference type="RefSeq" id="WP_189051724.1">
    <property type="nucleotide sequence ID" value="NZ_BMJQ01000021.1"/>
</dbReference>
<accession>A0A8J2Z0E3</accession>
<dbReference type="GO" id="GO:0003677">
    <property type="term" value="F:DNA binding"/>
    <property type="evidence" value="ECO:0007669"/>
    <property type="project" value="UniProtKB-KW"/>
</dbReference>
<dbReference type="GO" id="GO:0045892">
    <property type="term" value="P:negative regulation of DNA-templated transcription"/>
    <property type="evidence" value="ECO:0007669"/>
    <property type="project" value="TreeGrafter"/>
</dbReference>
<keyword evidence="2" id="KW-0238">DNA-binding</keyword>
<evidence type="ECO:0000259" key="6">
    <source>
        <dbReference type="PROSITE" id="PS51078"/>
    </source>
</evidence>
<organism evidence="7 8">
    <name type="scientific">Aliidongia dinghuensis</name>
    <dbReference type="NCBI Taxonomy" id="1867774"/>
    <lineage>
        <taxon>Bacteria</taxon>
        <taxon>Pseudomonadati</taxon>
        <taxon>Pseudomonadota</taxon>
        <taxon>Alphaproteobacteria</taxon>
        <taxon>Rhodospirillales</taxon>
        <taxon>Dongiaceae</taxon>
        <taxon>Aliidongia</taxon>
    </lineage>
</organism>
<evidence type="ECO:0000313" key="7">
    <source>
        <dbReference type="EMBL" id="GGF44294.1"/>
    </source>
</evidence>
<evidence type="ECO:0000256" key="2">
    <source>
        <dbReference type="ARBA" id="ARBA00023125"/>
    </source>
</evidence>
<dbReference type="PANTHER" id="PTHR30136">
    <property type="entry name" value="HELIX-TURN-HELIX TRANSCRIPTIONAL REGULATOR, ICLR FAMILY"/>
    <property type="match status" value="1"/>
</dbReference>
<evidence type="ECO:0000313" key="8">
    <source>
        <dbReference type="Proteomes" id="UP000646365"/>
    </source>
</evidence>
<keyword evidence="3" id="KW-0804">Transcription</keyword>
<dbReference type="Pfam" id="PF09339">
    <property type="entry name" value="HTH_IclR"/>
    <property type="match status" value="1"/>
</dbReference>
<comment type="caution">
    <text evidence="7">The sequence shown here is derived from an EMBL/GenBank/DDBJ whole genome shotgun (WGS) entry which is preliminary data.</text>
</comment>
<keyword evidence="8" id="KW-1185">Reference proteome</keyword>
<dbReference type="EMBL" id="BMJQ01000021">
    <property type="protein sequence ID" value="GGF44294.1"/>
    <property type="molecule type" value="Genomic_DNA"/>
</dbReference>
<evidence type="ECO:0000259" key="5">
    <source>
        <dbReference type="PROSITE" id="PS51077"/>
    </source>
</evidence>
<name>A0A8J2Z0E3_9PROT</name>